<keyword evidence="1" id="KW-0472">Membrane</keyword>
<evidence type="ECO:0000256" key="1">
    <source>
        <dbReference type="SAM" id="Phobius"/>
    </source>
</evidence>
<proteinExistence type="predicted"/>
<dbReference type="Pfam" id="PF11902">
    <property type="entry name" value="DUF3422"/>
    <property type="match status" value="1"/>
</dbReference>
<keyword evidence="3" id="KW-1185">Reference proteome</keyword>
<keyword evidence="1" id="KW-1133">Transmembrane helix</keyword>
<organism evidence="2 3">
    <name type="scientific">Ottowia beijingensis</name>
    <dbReference type="NCBI Taxonomy" id="1207057"/>
    <lineage>
        <taxon>Bacteria</taxon>
        <taxon>Pseudomonadati</taxon>
        <taxon>Pseudomonadota</taxon>
        <taxon>Betaproteobacteria</taxon>
        <taxon>Burkholderiales</taxon>
        <taxon>Comamonadaceae</taxon>
        <taxon>Ottowia</taxon>
    </lineage>
</organism>
<dbReference type="InterPro" id="IPR021830">
    <property type="entry name" value="DUF3422"/>
</dbReference>
<reference evidence="2 3" key="1">
    <citation type="submission" date="2020-07" db="EMBL/GenBank/DDBJ databases">
        <authorList>
            <person name="Maaloum M."/>
        </authorList>
    </citation>
    <scope>NUCLEOTIDE SEQUENCE [LARGE SCALE GENOMIC DNA]</scope>
    <source>
        <strain evidence="2 3">GCS-AN-3</strain>
    </source>
</reference>
<gene>
    <name evidence="2" type="ORF">H0I39_14510</name>
</gene>
<dbReference type="EMBL" id="JACCKX010000001">
    <property type="protein sequence ID" value="NZA02661.1"/>
    <property type="molecule type" value="Genomic_DNA"/>
</dbReference>
<name>A0A853IWI7_9BURK</name>
<keyword evidence="1" id="KW-0812">Transmembrane</keyword>
<comment type="caution">
    <text evidence="2">The sequence shown here is derived from an EMBL/GenBank/DDBJ whole genome shotgun (WGS) entry which is preliminary data.</text>
</comment>
<dbReference type="Proteomes" id="UP000589716">
    <property type="component" value="Unassembled WGS sequence"/>
</dbReference>
<sequence>MTDSHPLRAALHGEVHARPPEALHAPLAIAHHVMWADAAARAASRAHLRDLLAGAGVEGPPEGANYFRAHLPGFDLRWELHTEFVSWTFLREMPADEVLALGQGEPQAADVAAPPAWRRALPGQCLTQLQLWAVPRDAVDGAATVRRLFDAGSVTGSTVISGSSDLHTDMQLQADGSIRMLVLVGDTAPGQVSPRRLGRLVQRLLDIETYRMAALMGLPAARETGAWLADGEAELAALAEQVQGAAKADEAALLDRLTRLAAALESRYAATHTRFSASAAYFSLVEQRLADIAETRIEGMQSLHDFMQRRLLPAMHTCRSADRRQAALSQRIERTSSLLRTRVEVEQQQSNRELLAGMNRRQELQLKLQSTVEGLSVAAISYYVLGLLGYLFKGAQSLGWPFSAEASIAVAVPLVVALVWWSLRQLHHRVMGRGPDA</sequence>
<evidence type="ECO:0000313" key="3">
    <source>
        <dbReference type="Proteomes" id="UP000589716"/>
    </source>
</evidence>
<dbReference type="AlphaFoldDB" id="A0A853IWI7"/>
<dbReference type="RefSeq" id="WP_180550977.1">
    <property type="nucleotide sequence ID" value="NZ_JACCKX010000001.1"/>
</dbReference>
<feature type="transmembrane region" description="Helical" evidence="1">
    <location>
        <begin position="398"/>
        <end position="423"/>
    </location>
</feature>
<evidence type="ECO:0000313" key="2">
    <source>
        <dbReference type="EMBL" id="NZA02661.1"/>
    </source>
</evidence>
<feature type="transmembrane region" description="Helical" evidence="1">
    <location>
        <begin position="370"/>
        <end position="392"/>
    </location>
</feature>
<protein>
    <submittedName>
        <fullName evidence="2">DUF3422 domain-containing protein</fullName>
    </submittedName>
</protein>
<accession>A0A853IWI7</accession>